<proteinExistence type="predicted"/>
<organism evidence="1 2">
    <name type="scientific">Wuchereria bancrofti</name>
    <dbReference type="NCBI Taxonomy" id="6293"/>
    <lineage>
        <taxon>Eukaryota</taxon>
        <taxon>Metazoa</taxon>
        <taxon>Ecdysozoa</taxon>
        <taxon>Nematoda</taxon>
        <taxon>Chromadorea</taxon>
        <taxon>Rhabditida</taxon>
        <taxon>Spirurina</taxon>
        <taxon>Spiruromorpha</taxon>
        <taxon>Filarioidea</taxon>
        <taxon>Onchocercidae</taxon>
        <taxon>Wuchereria</taxon>
    </lineage>
</organism>
<evidence type="ECO:0000313" key="1">
    <source>
        <dbReference type="Proteomes" id="UP000093561"/>
    </source>
</evidence>
<sequence length="580" mass="64155">MFEDDPPPLPPATCIETLCDGTFADLSDRNRFTAVADDDYNGNDAEFRLHMSAVLQTKTDSELVNCETALPHTEFIEASETADRAHNLVTETLLHSNYDGKQNPLSSSLRSRSPQFARCSKLQHSSPEILSCPEESDVVKSFVTAHFVKEDGTINNGAHDIPVFEKGREELISIENMENETEDSSKLENIGSNGRNEKAKVMQSTLESDEEDDEFGDFEKFAKTEKIEENENDNWANFESSSLPDMENKSIADFSFSEPEFQLTAENPLLPSLLENLCNDQLWTAVAGDEESNDEPHDPHDSGIYETLNDAINTKDKNRPDEMLWIAVSIIEEALALKLQWHNSLIRSCFLHSLDIDVNQTVVRNSDLPVFAQQLEESSVLAPVSVVESCAGVTLADEKNSLPQSNSAEFLPHADIKSSSDRTAYRSSIGQQAPSRSITVDSLAVPPVHFDWNNSGLTNPLKAGLLNISSASLDLDFLVSTSSKGLPVDGSPTVQMFSTLQKDLTAFGLNFPDDAGSSKSEKDIPSNTQIVLDYVLNKNGDKRKYKPVSELSLDARALHDQLPDLDYMLSNVLLFPVVDR</sequence>
<evidence type="ECO:0000313" key="2">
    <source>
        <dbReference type="WBParaSite" id="mrna-Wban_05652"/>
    </source>
</evidence>
<dbReference type="WBParaSite" id="mrna-Wban_05652">
    <property type="protein sequence ID" value="mrna-Wban_05652"/>
    <property type="gene ID" value="Wban_05652"/>
</dbReference>
<dbReference type="GO" id="GO:0030276">
    <property type="term" value="F:clathrin binding"/>
    <property type="evidence" value="ECO:0007669"/>
    <property type="project" value="InterPro"/>
</dbReference>
<reference evidence="1" key="1">
    <citation type="submission" date="2015-03" db="EMBL/GenBank/DDBJ databases">
        <title>Wuchereria bancrofti Genome Sequencing Papua New Guinea Strain.</title>
        <authorList>
            <person name="Small S.T."/>
            <person name="Serre D."/>
            <person name="Zimmerman P.A."/>
        </authorList>
    </citation>
    <scope>NUCLEOTIDE SEQUENCE [LARGE SCALE GENOMIC DNA]</scope>
    <source>
        <strain evidence="1">pt0022</strain>
    </source>
</reference>
<dbReference type="AlphaFoldDB" id="A0AAF5RVK9"/>
<name>A0AAF5RVK9_WUCBA</name>
<protein>
    <submittedName>
        <fullName evidence="2">Aftiphilin clathrin-binding box domain-containing protein</fullName>
    </submittedName>
</protein>
<dbReference type="GO" id="GO:0032588">
    <property type="term" value="C:trans-Golgi network membrane"/>
    <property type="evidence" value="ECO:0007669"/>
    <property type="project" value="InterPro"/>
</dbReference>
<reference evidence="2" key="3">
    <citation type="submission" date="2024-02" db="UniProtKB">
        <authorList>
            <consortium name="WormBaseParasite"/>
        </authorList>
    </citation>
    <scope>IDENTIFICATION</scope>
    <source>
        <strain evidence="2">pt0022</strain>
    </source>
</reference>
<dbReference type="InterPro" id="IPR046359">
    <property type="entry name" value="Aftin-like"/>
</dbReference>
<dbReference type="GO" id="GO:0030121">
    <property type="term" value="C:AP-1 adaptor complex"/>
    <property type="evidence" value="ECO:0007669"/>
    <property type="project" value="TreeGrafter"/>
</dbReference>
<reference evidence="1" key="2">
    <citation type="journal article" date="2016" name="Mol. Ecol.">
        <title>Population genomics of the filarial nematode parasite Wuchereria bancrofti from mosquitoes.</title>
        <authorList>
            <person name="Small S.T."/>
            <person name="Reimer L.J."/>
            <person name="Tisch D.J."/>
            <person name="King C.L."/>
            <person name="Christensen B.M."/>
            <person name="Siba P.M."/>
            <person name="Kazura J.W."/>
            <person name="Serre D."/>
            <person name="Zimmerman P.A."/>
        </authorList>
    </citation>
    <scope>NUCLEOTIDE SEQUENCE</scope>
    <source>
        <strain evidence="1">pt0022</strain>
    </source>
</reference>
<accession>A0AAF5RVK9</accession>
<dbReference type="PANTHER" id="PTHR16156:SF10">
    <property type="entry name" value="AFTIPHILIN-RELATED"/>
    <property type="match status" value="1"/>
</dbReference>
<dbReference type="Proteomes" id="UP000093561">
    <property type="component" value="Unassembled WGS sequence"/>
</dbReference>
<dbReference type="PANTHER" id="PTHR16156">
    <property type="entry name" value="AFTIPHILIN A-RELATED"/>
    <property type="match status" value="1"/>
</dbReference>